<gene>
    <name evidence="1" type="ORF">HPB47_006006</name>
</gene>
<dbReference type="EMBL" id="JABSTQ010010904">
    <property type="protein sequence ID" value="KAG0416908.1"/>
    <property type="molecule type" value="Genomic_DNA"/>
</dbReference>
<evidence type="ECO:0000313" key="2">
    <source>
        <dbReference type="Proteomes" id="UP000805193"/>
    </source>
</evidence>
<evidence type="ECO:0000313" key="1">
    <source>
        <dbReference type="EMBL" id="KAG0416908.1"/>
    </source>
</evidence>
<accession>A0AC60PBW4</accession>
<dbReference type="Proteomes" id="UP000805193">
    <property type="component" value="Unassembled WGS sequence"/>
</dbReference>
<organism evidence="1 2">
    <name type="scientific">Ixodes persulcatus</name>
    <name type="common">Taiga tick</name>
    <dbReference type="NCBI Taxonomy" id="34615"/>
    <lineage>
        <taxon>Eukaryota</taxon>
        <taxon>Metazoa</taxon>
        <taxon>Ecdysozoa</taxon>
        <taxon>Arthropoda</taxon>
        <taxon>Chelicerata</taxon>
        <taxon>Arachnida</taxon>
        <taxon>Acari</taxon>
        <taxon>Parasitiformes</taxon>
        <taxon>Ixodida</taxon>
        <taxon>Ixodoidea</taxon>
        <taxon>Ixodidae</taxon>
        <taxon>Ixodinae</taxon>
        <taxon>Ixodes</taxon>
    </lineage>
</organism>
<protein>
    <submittedName>
        <fullName evidence="1">Uncharacterized protein</fullName>
    </submittedName>
</protein>
<proteinExistence type="predicted"/>
<sequence length="172" mass="19757">MGCTGSIFFQPLGTSFFFFYVLYDVVVPEDEMWGAILEDGSYTGMLKTVHEKSSQTESYIKLRNMITQNHGGRDILKLYNADDISLIMQEKAVLLLDKFSPKLHLSHMCPTLEGRFYIGKGYLYLWNCVWVTHKDFPKDVMVEINRSHVQGGHSSPVFQKKKKVDMSTNKAM</sequence>
<keyword evidence="2" id="KW-1185">Reference proteome</keyword>
<name>A0AC60PBW4_IXOPE</name>
<reference evidence="1 2" key="1">
    <citation type="journal article" date="2020" name="Cell">
        <title>Large-Scale Comparative Analyses of Tick Genomes Elucidate Their Genetic Diversity and Vector Capacities.</title>
        <authorList>
            <consortium name="Tick Genome and Microbiome Consortium (TIGMIC)"/>
            <person name="Jia N."/>
            <person name="Wang J."/>
            <person name="Shi W."/>
            <person name="Du L."/>
            <person name="Sun Y."/>
            <person name="Zhan W."/>
            <person name="Jiang J.F."/>
            <person name="Wang Q."/>
            <person name="Zhang B."/>
            <person name="Ji P."/>
            <person name="Bell-Sakyi L."/>
            <person name="Cui X.M."/>
            <person name="Yuan T.T."/>
            <person name="Jiang B.G."/>
            <person name="Yang W.F."/>
            <person name="Lam T.T."/>
            <person name="Chang Q.C."/>
            <person name="Ding S.J."/>
            <person name="Wang X.J."/>
            <person name="Zhu J.G."/>
            <person name="Ruan X.D."/>
            <person name="Zhao L."/>
            <person name="Wei J.T."/>
            <person name="Ye R.Z."/>
            <person name="Que T.C."/>
            <person name="Du C.H."/>
            <person name="Zhou Y.H."/>
            <person name="Cheng J.X."/>
            <person name="Dai P.F."/>
            <person name="Guo W.B."/>
            <person name="Han X.H."/>
            <person name="Huang E.J."/>
            <person name="Li L.F."/>
            <person name="Wei W."/>
            <person name="Gao Y.C."/>
            <person name="Liu J.Z."/>
            <person name="Shao H.Z."/>
            <person name="Wang X."/>
            <person name="Wang C.C."/>
            <person name="Yang T.C."/>
            <person name="Huo Q.B."/>
            <person name="Li W."/>
            <person name="Chen H.Y."/>
            <person name="Chen S.E."/>
            <person name="Zhou L.G."/>
            <person name="Ni X.B."/>
            <person name="Tian J.H."/>
            <person name="Sheng Y."/>
            <person name="Liu T."/>
            <person name="Pan Y.S."/>
            <person name="Xia L.Y."/>
            <person name="Li J."/>
            <person name="Zhao F."/>
            <person name="Cao W.C."/>
        </authorList>
    </citation>
    <scope>NUCLEOTIDE SEQUENCE [LARGE SCALE GENOMIC DNA]</scope>
    <source>
        <strain evidence="1">Iper-2018</strain>
    </source>
</reference>
<comment type="caution">
    <text evidence="1">The sequence shown here is derived from an EMBL/GenBank/DDBJ whole genome shotgun (WGS) entry which is preliminary data.</text>
</comment>